<keyword evidence="2" id="KW-1185">Reference proteome</keyword>
<dbReference type="EMBL" id="MLQM01000025">
    <property type="protein sequence ID" value="OHV05026.1"/>
    <property type="molecule type" value="Genomic_DNA"/>
</dbReference>
<reference evidence="1 2" key="1">
    <citation type="submission" date="2016-10" db="EMBL/GenBank/DDBJ databases">
        <title>Genome sequence of Mycobacterium talmonii.</title>
        <authorList>
            <person name="Greninger A.L."/>
            <person name="Elliott B."/>
            <person name="Vasireddy S."/>
            <person name="Vasireddy R."/>
        </authorList>
    </citation>
    <scope>NUCLEOTIDE SEQUENCE [LARGE SCALE GENOMIC DNA]</scope>
    <source>
        <strain evidence="2">NE-TNMC-100812</strain>
    </source>
</reference>
<dbReference type="Proteomes" id="UP000179734">
    <property type="component" value="Unassembled WGS sequence"/>
</dbReference>
<evidence type="ECO:0000313" key="2">
    <source>
        <dbReference type="Proteomes" id="UP000179734"/>
    </source>
</evidence>
<gene>
    <name evidence="1" type="ORF">BKN37_07420</name>
</gene>
<dbReference type="AlphaFoldDB" id="A0A1S1NNX7"/>
<name>A0A1S1NNX7_9MYCO</name>
<proteinExistence type="predicted"/>
<accession>A0A1S1NNX7</accession>
<organism evidence="1 2">
    <name type="scientific">Mycobacterium talmoniae</name>
    <dbReference type="NCBI Taxonomy" id="1858794"/>
    <lineage>
        <taxon>Bacteria</taxon>
        <taxon>Bacillati</taxon>
        <taxon>Actinomycetota</taxon>
        <taxon>Actinomycetes</taxon>
        <taxon>Mycobacteriales</taxon>
        <taxon>Mycobacteriaceae</taxon>
        <taxon>Mycobacterium</taxon>
    </lineage>
</organism>
<protein>
    <submittedName>
        <fullName evidence="1">Uncharacterized protein</fullName>
    </submittedName>
</protein>
<evidence type="ECO:0000313" key="1">
    <source>
        <dbReference type="EMBL" id="OHV05026.1"/>
    </source>
</evidence>
<sequence length="62" mass="7364">MALRRCTIALRRQTMWDIEVNIAGHQFTGRLPDLPSRRWRPGRLHPRTARWRSVALRHLHAA</sequence>
<comment type="caution">
    <text evidence="1">The sequence shown here is derived from an EMBL/GenBank/DDBJ whole genome shotgun (WGS) entry which is preliminary data.</text>
</comment>